<sequence>MIKCQSIKLKDCHYSCGTCGGMEELDCTDYRYQVGNTFFCKEGYYDAGLPVCQRLQSNLKVVIFIRYNFNTVRQFVSGLNKFKCLQKQQDDRQNQVCLDYYIINHQRMPLLRSLLK</sequence>
<name>A0A8S1WLC7_9CILI</name>
<dbReference type="OrthoDB" id="323570at2759"/>
<gene>
    <name evidence="1" type="ORF">PPENT_87.1.T0940017</name>
</gene>
<organism evidence="1 2">
    <name type="scientific">Paramecium pentaurelia</name>
    <dbReference type="NCBI Taxonomy" id="43138"/>
    <lineage>
        <taxon>Eukaryota</taxon>
        <taxon>Sar</taxon>
        <taxon>Alveolata</taxon>
        <taxon>Ciliophora</taxon>
        <taxon>Intramacronucleata</taxon>
        <taxon>Oligohymenophorea</taxon>
        <taxon>Peniculida</taxon>
        <taxon>Parameciidae</taxon>
        <taxon>Paramecium</taxon>
    </lineage>
</organism>
<evidence type="ECO:0000313" key="1">
    <source>
        <dbReference type="EMBL" id="CAD8189421.1"/>
    </source>
</evidence>
<comment type="caution">
    <text evidence="1">The sequence shown here is derived from an EMBL/GenBank/DDBJ whole genome shotgun (WGS) entry which is preliminary data.</text>
</comment>
<dbReference type="AlphaFoldDB" id="A0A8S1WLC7"/>
<dbReference type="EMBL" id="CAJJDO010000094">
    <property type="protein sequence ID" value="CAD8189421.1"/>
    <property type="molecule type" value="Genomic_DNA"/>
</dbReference>
<reference evidence="1" key="1">
    <citation type="submission" date="2021-01" db="EMBL/GenBank/DDBJ databases">
        <authorList>
            <consortium name="Genoscope - CEA"/>
            <person name="William W."/>
        </authorList>
    </citation>
    <scope>NUCLEOTIDE SEQUENCE</scope>
</reference>
<evidence type="ECO:0000313" key="2">
    <source>
        <dbReference type="Proteomes" id="UP000689195"/>
    </source>
</evidence>
<protein>
    <submittedName>
        <fullName evidence="1">Uncharacterized protein</fullName>
    </submittedName>
</protein>
<keyword evidence="2" id="KW-1185">Reference proteome</keyword>
<accession>A0A8S1WLC7</accession>
<dbReference type="Proteomes" id="UP000689195">
    <property type="component" value="Unassembled WGS sequence"/>
</dbReference>
<proteinExistence type="predicted"/>